<protein>
    <submittedName>
        <fullName evidence="1">Uncharacterized protein</fullName>
    </submittedName>
</protein>
<proteinExistence type="predicted"/>
<keyword evidence="2" id="KW-1185">Reference proteome</keyword>
<sequence>MKKLISSLVITLAFGLYFSPDVKSQEAVDPDCSSTYGGVCCMWIGSCSHPLAGNIAESAWVPDACVCI</sequence>
<evidence type="ECO:0000313" key="2">
    <source>
        <dbReference type="Proteomes" id="UP000240708"/>
    </source>
</evidence>
<gene>
    <name evidence="1" type="ORF">CLV48_103223</name>
</gene>
<dbReference type="RefSeq" id="WP_106566754.1">
    <property type="nucleotide sequence ID" value="NZ_JAUVYL010000005.1"/>
</dbReference>
<dbReference type="EMBL" id="PYGF01000003">
    <property type="protein sequence ID" value="PSL05708.1"/>
    <property type="molecule type" value="Genomic_DNA"/>
</dbReference>
<name>A0A2P8E8G5_9BACT</name>
<organism evidence="1 2">
    <name type="scientific">Cecembia rubra</name>
    <dbReference type="NCBI Taxonomy" id="1485585"/>
    <lineage>
        <taxon>Bacteria</taxon>
        <taxon>Pseudomonadati</taxon>
        <taxon>Bacteroidota</taxon>
        <taxon>Cytophagia</taxon>
        <taxon>Cytophagales</taxon>
        <taxon>Cyclobacteriaceae</taxon>
        <taxon>Cecembia</taxon>
    </lineage>
</organism>
<accession>A0A2P8E8G5</accession>
<comment type="caution">
    <text evidence="1">The sequence shown here is derived from an EMBL/GenBank/DDBJ whole genome shotgun (WGS) entry which is preliminary data.</text>
</comment>
<dbReference type="Proteomes" id="UP000240708">
    <property type="component" value="Unassembled WGS sequence"/>
</dbReference>
<evidence type="ECO:0000313" key="1">
    <source>
        <dbReference type="EMBL" id="PSL05708.1"/>
    </source>
</evidence>
<dbReference type="AlphaFoldDB" id="A0A2P8E8G5"/>
<reference evidence="1 2" key="1">
    <citation type="submission" date="2018-03" db="EMBL/GenBank/DDBJ databases">
        <title>Genomic Encyclopedia of Archaeal and Bacterial Type Strains, Phase II (KMG-II): from individual species to whole genera.</title>
        <authorList>
            <person name="Goeker M."/>
        </authorList>
    </citation>
    <scope>NUCLEOTIDE SEQUENCE [LARGE SCALE GENOMIC DNA]</scope>
    <source>
        <strain evidence="1 2">DSM 28057</strain>
    </source>
</reference>